<dbReference type="AlphaFoldDB" id="J3LWI4"/>
<dbReference type="Proteomes" id="UP000006038">
    <property type="component" value="Chromosome 4"/>
</dbReference>
<accession>J3LWI4</accession>
<dbReference type="HOGENOM" id="CLU_2562004_0_0_1"/>
<keyword evidence="2" id="KW-1185">Reference proteome</keyword>
<dbReference type="EnsemblPlants" id="OB04G15090.1">
    <property type="protein sequence ID" value="OB04G15090.1"/>
    <property type="gene ID" value="OB04G15090"/>
</dbReference>
<organism evidence="1">
    <name type="scientific">Oryza brachyantha</name>
    <name type="common">malo sina</name>
    <dbReference type="NCBI Taxonomy" id="4533"/>
    <lineage>
        <taxon>Eukaryota</taxon>
        <taxon>Viridiplantae</taxon>
        <taxon>Streptophyta</taxon>
        <taxon>Embryophyta</taxon>
        <taxon>Tracheophyta</taxon>
        <taxon>Spermatophyta</taxon>
        <taxon>Magnoliopsida</taxon>
        <taxon>Liliopsida</taxon>
        <taxon>Poales</taxon>
        <taxon>Poaceae</taxon>
        <taxon>BOP clade</taxon>
        <taxon>Oryzoideae</taxon>
        <taxon>Oryzeae</taxon>
        <taxon>Oryzinae</taxon>
        <taxon>Oryza</taxon>
    </lineage>
</organism>
<sequence>MSYINFYRIIKIKYQWLNVRGNKYVVLFIVKNKVFFDEYSHTQFSIRVACEYISSHVFWDKGRVNAKVYKDILRLFDFFNYV</sequence>
<name>J3LWI4_ORYBR</name>
<dbReference type="Gramene" id="OB04G15090.1">
    <property type="protein sequence ID" value="OB04G15090.1"/>
    <property type="gene ID" value="OB04G15090"/>
</dbReference>
<evidence type="ECO:0000313" key="2">
    <source>
        <dbReference type="Proteomes" id="UP000006038"/>
    </source>
</evidence>
<reference evidence="1" key="2">
    <citation type="submission" date="2013-04" db="UniProtKB">
        <authorList>
            <consortium name="EnsemblPlants"/>
        </authorList>
    </citation>
    <scope>IDENTIFICATION</scope>
</reference>
<proteinExistence type="predicted"/>
<protein>
    <submittedName>
        <fullName evidence="1">Uncharacterized protein</fullName>
    </submittedName>
</protein>
<reference evidence="1" key="1">
    <citation type="journal article" date="2013" name="Nat. Commun.">
        <title>Whole-genome sequencing of Oryza brachyantha reveals mechanisms underlying Oryza genome evolution.</title>
        <authorList>
            <person name="Chen J."/>
            <person name="Huang Q."/>
            <person name="Gao D."/>
            <person name="Wang J."/>
            <person name="Lang Y."/>
            <person name="Liu T."/>
            <person name="Li B."/>
            <person name="Bai Z."/>
            <person name="Luis Goicoechea J."/>
            <person name="Liang C."/>
            <person name="Chen C."/>
            <person name="Zhang W."/>
            <person name="Sun S."/>
            <person name="Liao Y."/>
            <person name="Zhang X."/>
            <person name="Yang L."/>
            <person name="Song C."/>
            <person name="Wang M."/>
            <person name="Shi J."/>
            <person name="Liu G."/>
            <person name="Liu J."/>
            <person name="Zhou H."/>
            <person name="Zhou W."/>
            <person name="Yu Q."/>
            <person name="An N."/>
            <person name="Chen Y."/>
            <person name="Cai Q."/>
            <person name="Wang B."/>
            <person name="Liu B."/>
            <person name="Min J."/>
            <person name="Huang Y."/>
            <person name="Wu H."/>
            <person name="Li Z."/>
            <person name="Zhang Y."/>
            <person name="Yin Y."/>
            <person name="Song W."/>
            <person name="Jiang J."/>
            <person name="Jackson S.A."/>
            <person name="Wing R.A."/>
            <person name="Wang J."/>
            <person name="Chen M."/>
        </authorList>
    </citation>
    <scope>NUCLEOTIDE SEQUENCE [LARGE SCALE GENOMIC DNA]</scope>
    <source>
        <strain evidence="1">cv. IRGC 101232</strain>
    </source>
</reference>
<evidence type="ECO:0000313" key="1">
    <source>
        <dbReference type="EnsemblPlants" id="OB04G15090.1"/>
    </source>
</evidence>